<dbReference type="Proteomes" id="UP000324222">
    <property type="component" value="Unassembled WGS sequence"/>
</dbReference>
<dbReference type="AlphaFoldDB" id="A0A5B7ECG2"/>
<sequence length="83" mass="8644">MLRAALITKGRRLKDGVMEVVTELSGSLSNLAGHPHVVTVPHSPDSLLLASPATHLPSGSPSSTVVALGKETPLPTNVARNRM</sequence>
<evidence type="ECO:0000313" key="2">
    <source>
        <dbReference type="EMBL" id="MPC30484.1"/>
    </source>
</evidence>
<reference evidence="2 3" key="1">
    <citation type="submission" date="2019-05" db="EMBL/GenBank/DDBJ databases">
        <title>Another draft genome of Portunus trituberculatus and its Hox gene families provides insights of decapod evolution.</title>
        <authorList>
            <person name="Jeong J.-H."/>
            <person name="Song I."/>
            <person name="Kim S."/>
            <person name="Choi T."/>
            <person name="Kim D."/>
            <person name="Ryu S."/>
            <person name="Kim W."/>
        </authorList>
    </citation>
    <scope>NUCLEOTIDE SEQUENCE [LARGE SCALE GENOMIC DNA]</scope>
    <source>
        <tissue evidence="2">Muscle</tissue>
    </source>
</reference>
<dbReference type="EMBL" id="VSRR010002264">
    <property type="protein sequence ID" value="MPC30484.1"/>
    <property type="molecule type" value="Genomic_DNA"/>
</dbReference>
<proteinExistence type="predicted"/>
<evidence type="ECO:0000256" key="1">
    <source>
        <dbReference type="SAM" id="MobiDB-lite"/>
    </source>
</evidence>
<feature type="region of interest" description="Disordered" evidence="1">
    <location>
        <begin position="55"/>
        <end position="83"/>
    </location>
</feature>
<comment type="caution">
    <text evidence="2">The sequence shown here is derived from an EMBL/GenBank/DDBJ whole genome shotgun (WGS) entry which is preliminary data.</text>
</comment>
<evidence type="ECO:0000313" key="3">
    <source>
        <dbReference type="Proteomes" id="UP000324222"/>
    </source>
</evidence>
<protein>
    <submittedName>
        <fullName evidence="2">Uncharacterized protein</fullName>
    </submittedName>
</protein>
<keyword evidence="3" id="KW-1185">Reference proteome</keyword>
<accession>A0A5B7ECG2</accession>
<name>A0A5B7ECG2_PORTR</name>
<feature type="compositionally biased region" description="Polar residues" evidence="1">
    <location>
        <begin position="74"/>
        <end position="83"/>
    </location>
</feature>
<gene>
    <name evidence="2" type="ORF">E2C01_023751</name>
</gene>
<organism evidence="2 3">
    <name type="scientific">Portunus trituberculatus</name>
    <name type="common">Swimming crab</name>
    <name type="synonym">Neptunus trituberculatus</name>
    <dbReference type="NCBI Taxonomy" id="210409"/>
    <lineage>
        <taxon>Eukaryota</taxon>
        <taxon>Metazoa</taxon>
        <taxon>Ecdysozoa</taxon>
        <taxon>Arthropoda</taxon>
        <taxon>Crustacea</taxon>
        <taxon>Multicrustacea</taxon>
        <taxon>Malacostraca</taxon>
        <taxon>Eumalacostraca</taxon>
        <taxon>Eucarida</taxon>
        <taxon>Decapoda</taxon>
        <taxon>Pleocyemata</taxon>
        <taxon>Brachyura</taxon>
        <taxon>Eubrachyura</taxon>
        <taxon>Portunoidea</taxon>
        <taxon>Portunidae</taxon>
        <taxon>Portuninae</taxon>
        <taxon>Portunus</taxon>
    </lineage>
</organism>